<proteinExistence type="predicted"/>
<sequence>MSVIKDLDLSNVIDEYDTDFGIDDLSVHITEKKSPKVDMRDSIKKIVIPVEDYFQIPSVPFQRFTEGRANLSKVKKSLSKLRAEHLNVDIACLTKDDEYFGQKYPANTYFIINGNTRRYYWENNLSDKIPQDVYATIYYFDTLNDMRISYNTFDSMNAVERMQEKLYGILHGVHGFMPTCTKLEKGQIISALNLACHFWDKTTFNQPNVSDELLPLEISLFLEEIKKFDSVCTKPKNWDQALTCAALMALKLYGTTNKKLLECLEKINNRAMDTTAQERDGVTFISYEWTTHQRFRNKGTLWDKDSGLKNCTSFILYWIEHYMQDNKLTQMGKYWEETGYKFFDKYKASVNNLNNLFNFPPKQIVSSVSVKTNKPAPTPTQVQLSLAAATNTI</sequence>
<name>A0A6J5LG10_9CAUD</name>
<reference evidence="1" key="1">
    <citation type="submission" date="2020-04" db="EMBL/GenBank/DDBJ databases">
        <authorList>
            <person name="Chiriac C."/>
            <person name="Salcher M."/>
            <person name="Ghai R."/>
            <person name="Kavagutti S V."/>
        </authorList>
    </citation>
    <scope>NUCLEOTIDE SEQUENCE</scope>
</reference>
<evidence type="ECO:0000313" key="1">
    <source>
        <dbReference type="EMBL" id="CAB4133638.1"/>
    </source>
</evidence>
<organism evidence="1">
    <name type="scientific">uncultured Caudovirales phage</name>
    <dbReference type="NCBI Taxonomy" id="2100421"/>
    <lineage>
        <taxon>Viruses</taxon>
        <taxon>Duplodnaviria</taxon>
        <taxon>Heunggongvirae</taxon>
        <taxon>Uroviricota</taxon>
        <taxon>Caudoviricetes</taxon>
        <taxon>Peduoviridae</taxon>
        <taxon>Maltschvirus</taxon>
        <taxon>Maltschvirus maltsch</taxon>
    </lineage>
</organism>
<gene>
    <name evidence="1" type="ORF">UFOVP257_360</name>
</gene>
<protein>
    <submittedName>
        <fullName evidence="1">Uncharacterized protein</fullName>
    </submittedName>
</protein>
<accession>A0A6J5LG10</accession>
<dbReference type="EMBL" id="LR796274">
    <property type="protein sequence ID" value="CAB4133638.1"/>
    <property type="molecule type" value="Genomic_DNA"/>
</dbReference>